<dbReference type="InterPro" id="IPR008868">
    <property type="entry name" value="TniB"/>
</dbReference>
<proteinExistence type="predicted"/>
<dbReference type="Gene3D" id="3.40.50.300">
    <property type="entry name" value="P-loop containing nucleotide triphosphate hydrolases"/>
    <property type="match status" value="1"/>
</dbReference>
<gene>
    <name evidence="2" type="ORF">HBE96_05950</name>
</gene>
<protein>
    <submittedName>
        <fullName evidence="2">AAA family ATPase</fullName>
    </submittedName>
</protein>
<feature type="domain" description="AAA+ ATPase" evidence="1">
    <location>
        <begin position="49"/>
        <end position="208"/>
    </location>
</feature>
<dbReference type="AlphaFoldDB" id="A0A7Y0HMJ5"/>
<keyword evidence="3" id="KW-1185">Reference proteome</keyword>
<dbReference type="Proteomes" id="UP000537131">
    <property type="component" value="Unassembled WGS sequence"/>
</dbReference>
<sequence>MESIDKAREAKEFAQRIANIHIHHSKIEKIYNKFMSMRCFGKFGAGGNNLDHLFIIGKSGVGKSNMVKKYAEQNPGYTKVVNGIEYDIKPVVYLELPDPFTILELYQSIVKALGAPQRFGRPSIGEVKRQAFNLLEKQEVEMLILDEMNYILSSKYVKPQEAMEAIKHIGNQANISLVCIGTPEIECLRKLSFQYFRRFPQVELERFTQLDKEFCLFLKAIEEQIRPEQHLGLGDMDTLLPEMFFKMSKGVVSIITQTIQEAYRLAGVYDTDFNDVSKININVGLLYVAYKNIVGDMMESDFENAVEQT</sequence>
<accession>A0A7Y0HMJ5</accession>
<organism evidence="2 3">
    <name type="scientific">Clostridium muellerianum</name>
    <dbReference type="NCBI Taxonomy" id="2716538"/>
    <lineage>
        <taxon>Bacteria</taxon>
        <taxon>Bacillati</taxon>
        <taxon>Bacillota</taxon>
        <taxon>Clostridia</taxon>
        <taxon>Eubacteriales</taxon>
        <taxon>Clostridiaceae</taxon>
        <taxon>Clostridium</taxon>
    </lineage>
</organism>
<dbReference type="SMART" id="SM00382">
    <property type="entry name" value="AAA"/>
    <property type="match status" value="1"/>
</dbReference>
<dbReference type="RefSeq" id="WP_169296842.1">
    <property type="nucleotide sequence ID" value="NZ_JABBNI010000011.1"/>
</dbReference>
<evidence type="ECO:0000313" key="3">
    <source>
        <dbReference type="Proteomes" id="UP000537131"/>
    </source>
</evidence>
<evidence type="ECO:0000259" key="1">
    <source>
        <dbReference type="SMART" id="SM00382"/>
    </source>
</evidence>
<comment type="caution">
    <text evidence="2">The sequence shown here is derived from an EMBL/GenBank/DDBJ whole genome shotgun (WGS) entry which is preliminary data.</text>
</comment>
<dbReference type="Pfam" id="PF05621">
    <property type="entry name" value="TniB"/>
    <property type="match status" value="1"/>
</dbReference>
<dbReference type="EMBL" id="JABBNI010000011">
    <property type="protein sequence ID" value="NMM62235.1"/>
    <property type="molecule type" value="Genomic_DNA"/>
</dbReference>
<dbReference type="SUPFAM" id="SSF52540">
    <property type="entry name" value="P-loop containing nucleoside triphosphate hydrolases"/>
    <property type="match status" value="1"/>
</dbReference>
<reference evidence="2 3" key="1">
    <citation type="submission" date="2020-06" db="EMBL/GenBank/DDBJ databases">
        <title>Complete Genome Sequence of Clostridium muelleri sp. nov. P21T, an Acid-Alcohol Producing Acetogen Isolated from Old Hay.</title>
        <authorList>
            <person name="Duncan K.E."/>
            <person name="Tanner R.S."/>
        </authorList>
    </citation>
    <scope>NUCLEOTIDE SEQUENCE [LARGE SCALE GENOMIC DNA]</scope>
    <source>
        <strain evidence="2 3">P21</strain>
    </source>
</reference>
<dbReference type="InterPro" id="IPR003593">
    <property type="entry name" value="AAA+_ATPase"/>
</dbReference>
<dbReference type="InterPro" id="IPR027417">
    <property type="entry name" value="P-loop_NTPase"/>
</dbReference>
<evidence type="ECO:0000313" key="2">
    <source>
        <dbReference type="EMBL" id="NMM62235.1"/>
    </source>
</evidence>
<name>A0A7Y0HMJ5_9CLOT</name>